<sequence>MKKSDHGYSGFGEAYFSTIEPKAIKGWKRHTQMVLNLVVPIGSVRFILYDDRENQNNINHFQEVILSIADGYARLTIPPMIWVGFQGLARQTSLVLNIANIEHSPDE</sequence>
<dbReference type="AlphaFoldDB" id="A0A382J6T8"/>
<protein>
    <recommendedName>
        <fullName evidence="2">dTDP-4-dehydrorhamnose 3,5-epimerase</fullName>
    </recommendedName>
</protein>
<dbReference type="InterPro" id="IPR014710">
    <property type="entry name" value="RmlC-like_jellyroll"/>
</dbReference>
<dbReference type="InterPro" id="IPR011051">
    <property type="entry name" value="RmlC_Cupin_sf"/>
</dbReference>
<organism evidence="1">
    <name type="scientific">marine metagenome</name>
    <dbReference type="NCBI Taxonomy" id="408172"/>
    <lineage>
        <taxon>unclassified sequences</taxon>
        <taxon>metagenomes</taxon>
        <taxon>ecological metagenomes</taxon>
    </lineage>
</organism>
<reference evidence="1" key="1">
    <citation type="submission" date="2018-05" db="EMBL/GenBank/DDBJ databases">
        <authorList>
            <person name="Lanie J.A."/>
            <person name="Ng W.-L."/>
            <person name="Kazmierczak K.M."/>
            <person name="Andrzejewski T.M."/>
            <person name="Davidsen T.M."/>
            <person name="Wayne K.J."/>
            <person name="Tettelin H."/>
            <person name="Glass J.I."/>
            <person name="Rusch D."/>
            <person name="Podicherti R."/>
            <person name="Tsui H.-C.T."/>
            <person name="Winkler M.E."/>
        </authorList>
    </citation>
    <scope>NUCLEOTIDE SEQUENCE</scope>
</reference>
<dbReference type="SUPFAM" id="SSF51182">
    <property type="entry name" value="RmlC-like cupins"/>
    <property type="match status" value="1"/>
</dbReference>
<dbReference type="Gene3D" id="2.60.120.10">
    <property type="entry name" value="Jelly Rolls"/>
    <property type="match status" value="1"/>
</dbReference>
<evidence type="ECO:0000313" key="1">
    <source>
        <dbReference type="EMBL" id="SVC07498.1"/>
    </source>
</evidence>
<name>A0A382J6T8_9ZZZZ</name>
<gene>
    <name evidence="1" type="ORF">METZ01_LOCUS260352</name>
</gene>
<accession>A0A382J6T8</accession>
<feature type="non-terminal residue" evidence="1">
    <location>
        <position position="107"/>
    </location>
</feature>
<proteinExistence type="predicted"/>
<dbReference type="EMBL" id="UINC01072097">
    <property type="protein sequence ID" value="SVC07498.1"/>
    <property type="molecule type" value="Genomic_DNA"/>
</dbReference>
<evidence type="ECO:0008006" key="2">
    <source>
        <dbReference type="Google" id="ProtNLM"/>
    </source>
</evidence>